<dbReference type="RefSeq" id="WP_043873867.1">
    <property type="nucleotide sequence ID" value="NZ_CCVW01000002.1"/>
</dbReference>
<organism evidence="1 2">
    <name type="scientific">Legionella massiliensis</name>
    <dbReference type="NCBI Taxonomy" id="1034943"/>
    <lineage>
        <taxon>Bacteria</taxon>
        <taxon>Pseudomonadati</taxon>
        <taxon>Pseudomonadota</taxon>
        <taxon>Gammaproteobacteria</taxon>
        <taxon>Legionellales</taxon>
        <taxon>Legionellaceae</taxon>
        <taxon>Legionella</taxon>
    </lineage>
</organism>
<protein>
    <submittedName>
        <fullName evidence="1">Uncharacterized protein</fullName>
    </submittedName>
</protein>
<dbReference type="AlphaFoldDB" id="A0A078KWC3"/>
<dbReference type="EMBL" id="CCSB01000002">
    <property type="protein sequence ID" value="CDZ77302.1"/>
    <property type="molecule type" value="Genomic_DNA"/>
</dbReference>
<reference evidence="1 2" key="1">
    <citation type="submission" date="2014-06" db="EMBL/GenBank/DDBJ databases">
        <authorList>
            <person name="Urmite Genomes Urmite Genomes"/>
        </authorList>
    </citation>
    <scope>NUCLEOTIDE SEQUENCE [LARGE SCALE GENOMIC DNA]</scope>
</reference>
<accession>A0A078KWC3</accession>
<name>A0A078KWC3_9GAMM</name>
<sequence length="64" mass="7203">MESKSDSTVLSLEALHAKALALQETQDLLGLIQFLDYFKDKAMPEDIALILINTLMGHRQVNFL</sequence>
<keyword evidence="2" id="KW-1185">Reference proteome</keyword>
<gene>
    <name evidence="1" type="ORF">BN59_01585</name>
</gene>
<evidence type="ECO:0000313" key="1">
    <source>
        <dbReference type="EMBL" id="CDZ77302.1"/>
    </source>
</evidence>
<proteinExistence type="predicted"/>
<evidence type="ECO:0000313" key="2">
    <source>
        <dbReference type="Proteomes" id="UP000044071"/>
    </source>
</evidence>
<dbReference type="Proteomes" id="UP000044071">
    <property type="component" value="Unassembled WGS sequence"/>
</dbReference>